<accession>A0A9J6A5Z3</accession>
<evidence type="ECO:0000313" key="2">
    <source>
        <dbReference type="Proteomes" id="UP000824120"/>
    </source>
</evidence>
<protein>
    <submittedName>
        <fullName evidence="1">Uncharacterized protein</fullName>
    </submittedName>
</protein>
<dbReference type="AlphaFoldDB" id="A0A9J6A5Z3"/>
<comment type="caution">
    <text evidence="1">The sequence shown here is derived from an EMBL/GenBank/DDBJ whole genome shotgun (WGS) entry which is preliminary data.</text>
</comment>
<name>A0A9J6A5Z3_SOLCO</name>
<gene>
    <name evidence="1" type="ORF">H5410_005004</name>
</gene>
<proteinExistence type="predicted"/>
<reference evidence="1 2" key="1">
    <citation type="submission" date="2020-09" db="EMBL/GenBank/DDBJ databases">
        <title>De no assembly of potato wild relative species, Solanum commersonii.</title>
        <authorList>
            <person name="Cho K."/>
        </authorList>
    </citation>
    <scope>NUCLEOTIDE SEQUENCE [LARGE SCALE GENOMIC DNA]</scope>
    <source>
        <strain evidence="1">LZ3.2</strain>
        <tissue evidence="1">Leaf</tissue>
    </source>
</reference>
<sequence>MSTHSLGHQSSGFGRRMEMTHFQLREDEILLSSSLLKTLSKLERKYPKKSSRSGPLGGIVLLHGIIQRSADCSFHSLFDPFPSRLRILEQRAEFVHLATRQVFCSFLRLSIHASAKISNT</sequence>
<evidence type="ECO:0000313" key="1">
    <source>
        <dbReference type="EMBL" id="KAG5619786.1"/>
    </source>
</evidence>
<dbReference type="EMBL" id="JACXVP010000002">
    <property type="protein sequence ID" value="KAG5619786.1"/>
    <property type="molecule type" value="Genomic_DNA"/>
</dbReference>
<organism evidence="1 2">
    <name type="scientific">Solanum commersonii</name>
    <name type="common">Commerson's wild potato</name>
    <name type="synonym">Commerson's nightshade</name>
    <dbReference type="NCBI Taxonomy" id="4109"/>
    <lineage>
        <taxon>Eukaryota</taxon>
        <taxon>Viridiplantae</taxon>
        <taxon>Streptophyta</taxon>
        <taxon>Embryophyta</taxon>
        <taxon>Tracheophyta</taxon>
        <taxon>Spermatophyta</taxon>
        <taxon>Magnoliopsida</taxon>
        <taxon>eudicotyledons</taxon>
        <taxon>Gunneridae</taxon>
        <taxon>Pentapetalae</taxon>
        <taxon>asterids</taxon>
        <taxon>lamiids</taxon>
        <taxon>Solanales</taxon>
        <taxon>Solanaceae</taxon>
        <taxon>Solanoideae</taxon>
        <taxon>Solaneae</taxon>
        <taxon>Solanum</taxon>
    </lineage>
</organism>
<keyword evidence="2" id="KW-1185">Reference proteome</keyword>
<dbReference type="Proteomes" id="UP000824120">
    <property type="component" value="Chromosome 2"/>
</dbReference>